<keyword evidence="2 5" id="KW-0963">Cytoplasm</keyword>
<dbReference type="GO" id="GO:0000278">
    <property type="term" value="P:mitotic cell cycle"/>
    <property type="evidence" value="ECO:0007669"/>
    <property type="project" value="TreeGrafter"/>
</dbReference>
<keyword evidence="9" id="KW-1185">Reference proteome</keyword>
<dbReference type="PANTHER" id="PTHR19302">
    <property type="entry name" value="GAMMA TUBULIN COMPLEX PROTEIN"/>
    <property type="match status" value="1"/>
</dbReference>
<dbReference type="GO" id="GO:0043015">
    <property type="term" value="F:gamma-tubulin binding"/>
    <property type="evidence" value="ECO:0007669"/>
    <property type="project" value="InterPro"/>
</dbReference>
<reference evidence="8 9" key="1">
    <citation type="journal article" date="2016" name="Mol. Biol. Evol.">
        <title>Comparative Genomics of Early-Diverging Mushroom-Forming Fungi Provides Insights into the Origins of Lignocellulose Decay Capabilities.</title>
        <authorList>
            <person name="Nagy L.G."/>
            <person name="Riley R."/>
            <person name="Tritt A."/>
            <person name="Adam C."/>
            <person name="Daum C."/>
            <person name="Floudas D."/>
            <person name="Sun H."/>
            <person name="Yadav J.S."/>
            <person name="Pangilinan J."/>
            <person name="Larsson K.H."/>
            <person name="Matsuura K."/>
            <person name="Barry K."/>
            <person name="Labutti K."/>
            <person name="Kuo R."/>
            <person name="Ohm R.A."/>
            <person name="Bhattacharya S.S."/>
            <person name="Shirouzu T."/>
            <person name="Yoshinaga Y."/>
            <person name="Martin F.M."/>
            <person name="Grigoriev I.V."/>
            <person name="Hibbett D.S."/>
        </authorList>
    </citation>
    <scope>NUCLEOTIDE SEQUENCE [LARGE SCALE GENOMIC DNA]</scope>
    <source>
        <strain evidence="8 9">HHB12029</strain>
    </source>
</reference>
<evidence type="ECO:0000256" key="2">
    <source>
        <dbReference type="ARBA" id="ARBA00022490"/>
    </source>
</evidence>
<proteinExistence type="inferred from homology"/>
<sequence>MLAELLLILAGHPSSLFVDDGRSVTPALAELLHPGERDVLLSIGSIASRYRRVRQSCAALSSRSSRYVAALCRTLSDLLENEYDALIVDVEARVLQRDSSMVASGSFVPLSTVMATFSKWSAPLATLNTLFDALEKDTAPATNPLWYPGPLLDLLLERAQTGVHLTASIYVRLADSVQRVWKAQLACFVIHGLPEQFADPEKHLPYPTSIPSCVSEDAADSIAYVGRAIAVVKRQTAQWRQRLELPRDLTVEHARLLDIVMPAQRHDFDAVIAKIRENVSEWLWKNVLTRKDVDETINSLSDYFLLRNGEFTVAFIREIESLKHSRLTRGTTKMIREQDLQLAILRASLGTSAQHDPTLTRLRLLLPSGPHRPLLPTLSAPILPNLANILSANRSTSFSKAFAPTTTFNDLVLGTPMDMSYILPFPLDLFLQPSDLRIYSHIFAFLSSLRRVHMRVFDCWSSLSNAQRARRRWTGLGEGGDESEGRGAALRAGWGVVRKMTWFLDTLFGYIMPDVIDEEYHVLKTHLWSTDSATMGLTASASVSHAMFRDSHQKTNSVSSSSGISAPHIDFTTLRGLHSTFLERVVAGCLLSTPALSALLRSICEVCERFVGQVERWGGDVLPPLLAEGSVAAGRQTVGELVRERFTVVQEVNETLSTLLESFYDHLSTTTSQPLTSGATADASMLLNPSTTAGISFAAQGMRGKSDATVADSERAGQMIRRLERLLLRLDFNGSFSAPTAPAPVLVMEDAGLLSVVGL</sequence>
<evidence type="ECO:0000256" key="5">
    <source>
        <dbReference type="RuleBase" id="RU363050"/>
    </source>
</evidence>
<dbReference type="EMBL" id="KV425911">
    <property type="protein sequence ID" value="KZV99286.1"/>
    <property type="molecule type" value="Genomic_DNA"/>
</dbReference>
<dbReference type="GO" id="GO:0005874">
    <property type="term" value="C:microtubule"/>
    <property type="evidence" value="ECO:0007669"/>
    <property type="project" value="UniProtKB-KW"/>
</dbReference>
<organism evidence="8 9">
    <name type="scientific">Exidia glandulosa HHB12029</name>
    <dbReference type="NCBI Taxonomy" id="1314781"/>
    <lineage>
        <taxon>Eukaryota</taxon>
        <taxon>Fungi</taxon>
        <taxon>Dikarya</taxon>
        <taxon>Basidiomycota</taxon>
        <taxon>Agaricomycotina</taxon>
        <taxon>Agaricomycetes</taxon>
        <taxon>Auriculariales</taxon>
        <taxon>Exidiaceae</taxon>
        <taxon>Exidia</taxon>
    </lineage>
</organism>
<dbReference type="GO" id="GO:0051011">
    <property type="term" value="F:microtubule minus-end binding"/>
    <property type="evidence" value="ECO:0007669"/>
    <property type="project" value="TreeGrafter"/>
</dbReference>
<dbReference type="Proteomes" id="UP000077266">
    <property type="component" value="Unassembled WGS sequence"/>
</dbReference>
<evidence type="ECO:0000256" key="4">
    <source>
        <dbReference type="ARBA" id="ARBA00023212"/>
    </source>
</evidence>
<dbReference type="GO" id="GO:0031122">
    <property type="term" value="P:cytoplasmic microtubule organization"/>
    <property type="evidence" value="ECO:0007669"/>
    <property type="project" value="TreeGrafter"/>
</dbReference>
<feature type="domain" description="Gamma tubulin complex component C-terminal" evidence="6">
    <location>
        <begin position="297"/>
        <end position="734"/>
    </location>
</feature>
<dbReference type="GO" id="GO:0051321">
    <property type="term" value="P:meiotic cell cycle"/>
    <property type="evidence" value="ECO:0007669"/>
    <property type="project" value="TreeGrafter"/>
</dbReference>
<evidence type="ECO:0000313" key="9">
    <source>
        <dbReference type="Proteomes" id="UP000077266"/>
    </source>
</evidence>
<dbReference type="FunCoup" id="A0A165MHT9">
    <property type="interactions" value="5"/>
</dbReference>
<evidence type="ECO:0000313" key="8">
    <source>
        <dbReference type="EMBL" id="KZV99286.1"/>
    </source>
</evidence>
<evidence type="ECO:0000259" key="7">
    <source>
        <dbReference type="Pfam" id="PF17681"/>
    </source>
</evidence>
<name>A0A165MHT9_EXIGL</name>
<comment type="similarity">
    <text evidence="1 5">Belongs to the TUBGCP family.</text>
</comment>
<dbReference type="GO" id="GO:0051225">
    <property type="term" value="P:spindle assembly"/>
    <property type="evidence" value="ECO:0007669"/>
    <property type="project" value="TreeGrafter"/>
</dbReference>
<dbReference type="Pfam" id="PF04130">
    <property type="entry name" value="GCP_C_terminal"/>
    <property type="match status" value="1"/>
</dbReference>
<dbReference type="InParanoid" id="A0A165MHT9"/>
<dbReference type="GO" id="GO:0007020">
    <property type="term" value="P:microtubule nucleation"/>
    <property type="evidence" value="ECO:0007669"/>
    <property type="project" value="InterPro"/>
</dbReference>
<dbReference type="PANTHER" id="PTHR19302:SF68">
    <property type="entry name" value="SPINDLE POLE BODY COMPONENT"/>
    <property type="match status" value="1"/>
</dbReference>
<evidence type="ECO:0000256" key="1">
    <source>
        <dbReference type="ARBA" id="ARBA00010337"/>
    </source>
</evidence>
<dbReference type="InterPro" id="IPR041470">
    <property type="entry name" value="GCP_N"/>
</dbReference>
<dbReference type="OrthoDB" id="1608002at2759"/>
<dbReference type="GO" id="GO:0005816">
    <property type="term" value="C:spindle pole body"/>
    <property type="evidence" value="ECO:0007669"/>
    <property type="project" value="UniProtKB-ARBA"/>
</dbReference>
<keyword evidence="3 5" id="KW-0493">Microtubule</keyword>
<comment type="subcellular location">
    <subcellularLocation>
        <location evidence="5">Cytoplasm</location>
        <location evidence="5">Cytoskeleton</location>
        <location evidence="5">Microtubule organizing center</location>
    </subcellularLocation>
</comment>
<evidence type="ECO:0000256" key="3">
    <source>
        <dbReference type="ARBA" id="ARBA00022701"/>
    </source>
</evidence>
<dbReference type="STRING" id="1314781.A0A165MHT9"/>
<keyword evidence="4 5" id="KW-0206">Cytoskeleton</keyword>
<dbReference type="GO" id="GO:0000930">
    <property type="term" value="C:gamma-tubulin complex"/>
    <property type="evidence" value="ECO:0007669"/>
    <property type="project" value="UniProtKB-ARBA"/>
</dbReference>
<feature type="domain" description="Gamma tubulin complex component protein N-terminal" evidence="7">
    <location>
        <begin position="2"/>
        <end position="287"/>
    </location>
</feature>
<accession>A0A165MHT9</accession>
<evidence type="ECO:0000259" key="6">
    <source>
        <dbReference type="Pfam" id="PF04130"/>
    </source>
</evidence>
<dbReference type="AlphaFoldDB" id="A0A165MHT9"/>
<protein>
    <recommendedName>
        <fullName evidence="5">Spindle pole body component</fullName>
    </recommendedName>
</protein>
<dbReference type="InterPro" id="IPR042241">
    <property type="entry name" value="GCP_C_sf"/>
</dbReference>
<dbReference type="InterPro" id="IPR007259">
    <property type="entry name" value="GCP"/>
</dbReference>
<dbReference type="GO" id="GO:0000922">
    <property type="term" value="C:spindle pole"/>
    <property type="evidence" value="ECO:0007669"/>
    <property type="project" value="InterPro"/>
</dbReference>
<dbReference type="Pfam" id="PF17681">
    <property type="entry name" value="GCP_N_terminal"/>
    <property type="match status" value="1"/>
</dbReference>
<gene>
    <name evidence="8" type="ORF">EXIGLDRAFT_640750</name>
</gene>
<dbReference type="Gene3D" id="1.20.120.1900">
    <property type="entry name" value="Gamma-tubulin complex, C-terminal domain"/>
    <property type="match status" value="1"/>
</dbReference>
<dbReference type="InterPro" id="IPR040457">
    <property type="entry name" value="GCP_C"/>
</dbReference>